<feature type="signal peptide" evidence="4">
    <location>
        <begin position="1"/>
        <end position="18"/>
    </location>
</feature>
<dbReference type="Pfam" id="PF00515">
    <property type="entry name" value="TPR_1"/>
    <property type="match status" value="1"/>
</dbReference>
<name>A0A4Q1KCB3_9FLAO</name>
<dbReference type="SUPFAM" id="SSF50044">
    <property type="entry name" value="SH3-domain"/>
    <property type="match status" value="1"/>
</dbReference>
<dbReference type="InterPro" id="IPR019734">
    <property type="entry name" value="TPR_rpt"/>
</dbReference>
<gene>
    <name evidence="6" type="ORF">EQG61_02230</name>
</gene>
<keyword evidence="1" id="KW-0728">SH3 domain</keyword>
<feature type="repeat" description="TPR" evidence="2">
    <location>
        <begin position="52"/>
        <end position="85"/>
    </location>
</feature>
<dbReference type="Gene3D" id="2.30.30.40">
    <property type="entry name" value="SH3 Domains"/>
    <property type="match status" value="1"/>
</dbReference>
<evidence type="ECO:0000256" key="3">
    <source>
        <dbReference type="SAM" id="Phobius"/>
    </source>
</evidence>
<dbReference type="InterPro" id="IPR001452">
    <property type="entry name" value="SH3_domain"/>
</dbReference>
<protein>
    <submittedName>
        <fullName evidence="6">Tetratricopeptide repeat protein</fullName>
    </submittedName>
</protein>
<feature type="transmembrane region" description="Helical" evidence="3">
    <location>
        <begin position="156"/>
        <end position="177"/>
    </location>
</feature>
<evidence type="ECO:0000256" key="4">
    <source>
        <dbReference type="SAM" id="SignalP"/>
    </source>
</evidence>
<accession>A0A4Q1KCB3</accession>
<reference evidence="7" key="1">
    <citation type="submission" date="2019-01" db="EMBL/GenBank/DDBJ databases">
        <title>Cytophagaceae bacterium strain CAR-16.</title>
        <authorList>
            <person name="Chen W.-M."/>
        </authorList>
    </citation>
    <scope>NUCLEOTIDE SEQUENCE [LARGE SCALE GENOMIC DNA]</scope>
    <source>
        <strain evidence="7">WWJ-16</strain>
    </source>
</reference>
<feature type="domain" description="SH3" evidence="5">
    <location>
        <begin position="183"/>
        <end position="249"/>
    </location>
</feature>
<evidence type="ECO:0000313" key="7">
    <source>
        <dbReference type="Proteomes" id="UP000289857"/>
    </source>
</evidence>
<keyword evidence="3" id="KW-0812">Transmembrane</keyword>
<organism evidence="6 7">
    <name type="scientific">Flavobacterium stagni</name>
    <dbReference type="NCBI Taxonomy" id="2506421"/>
    <lineage>
        <taxon>Bacteria</taxon>
        <taxon>Pseudomonadati</taxon>
        <taxon>Bacteroidota</taxon>
        <taxon>Flavobacteriia</taxon>
        <taxon>Flavobacteriales</taxon>
        <taxon>Flavobacteriaceae</taxon>
        <taxon>Flavobacterium</taxon>
    </lineage>
</organism>
<keyword evidence="4" id="KW-0732">Signal</keyword>
<feature type="transmembrane region" description="Helical" evidence="3">
    <location>
        <begin position="127"/>
        <end position="147"/>
    </location>
</feature>
<evidence type="ECO:0000256" key="2">
    <source>
        <dbReference type="PROSITE-ProRule" id="PRU00339"/>
    </source>
</evidence>
<dbReference type="RefSeq" id="WP_129460259.1">
    <property type="nucleotide sequence ID" value="NZ_SBKN01000001.1"/>
</dbReference>
<dbReference type="InterPro" id="IPR011990">
    <property type="entry name" value="TPR-like_helical_dom_sf"/>
</dbReference>
<dbReference type="PROSITE" id="PS50002">
    <property type="entry name" value="SH3"/>
    <property type="match status" value="1"/>
</dbReference>
<dbReference type="SUPFAM" id="SSF48452">
    <property type="entry name" value="TPR-like"/>
    <property type="match status" value="1"/>
</dbReference>
<dbReference type="EMBL" id="SBKN01000001">
    <property type="protein sequence ID" value="RXR24281.1"/>
    <property type="molecule type" value="Genomic_DNA"/>
</dbReference>
<dbReference type="Gene3D" id="1.25.40.10">
    <property type="entry name" value="Tetratricopeptide repeat domain"/>
    <property type="match status" value="1"/>
</dbReference>
<keyword evidence="3" id="KW-0472">Membrane</keyword>
<dbReference type="InterPro" id="IPR036028">
    <property type="entry name" value="SH3-like_dom_sf"/>
</dbReference>
<sequence length="249" mass="28403">MKKVIVFLVFCCFGMVAAQSKFDVANGLYQKNDFTGAAQLYESVLQSGEESAELHYNLGNCYYKLRKVGPAIFHFEKAHLMDPSDEAIENNLVFARKLSLDTIPHFPKVGFEKMVVQSTSIMHYDRWALLSILLGFVIVGCFARYYLTKISSKKRTYFSIMVVAFLVWCISLFAGFYQRNYIHNQHPAIVFSDKLDLHTEPTSRSTTSLQLREGAKVYVLEKSGEWLKVRLTDDSLGWLPANGVREVNP</sequence>
<keyword evidence="2" id="KW-0802">TPR repeat</keyword>
<evidence type="ECO:0000256" key="1">
    <source>
        <dbReference type="ARBA" id="ARBA00022443"/>
    </source>
</evidence>
<keyword evidence="3" id="KW-1133">Transmembrane helix</keyword>
<dbReference type="OrthoDB" id="9776208at2"/>
<dbReference type="Proteomes" id="UP000289857">
    <property type="component" value="Unassembled WGS sequence"/>
</dbReference>
<proteinExistence type="predicted"/>
<evidence type="ECO:0000313" key="6">
    <source>
        <dbReference type="EMBL" id="RXR24281.1"/>
    </source>
</evidence>
<feature type="chain" id="PRO_5020900836" evidence="4">
    <location>
        <begin position="19"/>
        <end position="249"/>
    </location>
</feature>
<comment type="caution">
    <text evidence="6">The sequence shown here is derived from an EMBL/GenBank/DDBJ whole genome shotgun (WGS) entry which is preliminary data.</text>
</comment>
<keyword evidence="7" id="KW-1185">Reference proteome</keyword>
<dbReference type="AlphaFoldDB" id="A0A4Q1KCB3"/>
<dbReference type="PROSITE" id="PS50005">
    <property type="entry name" value="TPR"/>
    <property type="match status" value="1"/>
</dbReference>
<evidence type="ECO:0000259" key="5">
    <source>
        <dbReference type="PROSITE" id="PS50002"/>
    </source>
</evidence>
<dbReference type="SMART" id="SM00028">
    <property type="entry name" value="TPR"/>
    <property type="match status" value="2"/>
</dbReference>